<dbReference type="Proteomes" id="UP000626092">
    <property type="component" value="Unassembled WGS sequence"/>
</dbReference>
<proteinExistence type="predicted"/>
<reference evidence="2" key="1">
    <citation type="submission" date="2019-11" db="EMBL/GenBank/DDBJ databases">
        <authorList>
            <person name="Liu Y."/>
            <person name="Hou J."/>
            <person name="Li T.-Q."/>
            <person name="Guan C.-H."/>
            <person name="Wu X."/>
            <person name="Wu H.-Z."/>
            <person name="Ling F."/>
            <person name="Zhang R."/>
            <person name="Shi X.-G."/>
            <person name="Ren J.-P."/>
            <person name="Chen E.-F."/>
            <person name="Sun J.-M."/>
        </authorList>
    </citation>
    <scope>NUCLEOTIDE SEQUENCE</scope>
    <source>
        <strain evidence="2">Adult_tree_wgs_1</strain>
        <tissue evidence="2">Leaves</tissue>
    </source>
</reference>
<feature type="compositionally biased region" description="Basic and acidic residues" evidence="1">
    <location>
        <begin position="88"/>
        <end position="101"/>
    </location>
</feature>
<keyword evidence="3" id="KW-1185">Reference proteome</keyword>
<evidence type="ECO:0000313" key="2">
    <source>
        <dbReference type="EMBL" id="KAF7115267.1"/>
    </source>
</evidence>
<feature type="compositionally biased region" description="Polar residues" evidence="1">
    <location>
        <begin position="114"/>
        <end position="131"/>
    </location>
</feature>
<dbReference type="EMBL" id="WJXA01000158">
    <property type="protein sequence ID" value="KAF7115267.1"/>
    <property type="molecule type" value="Genomic_DNA"/>
</dbReference>
<gene>
    <name evidence="2" type="ORF">RHSIM_RhsimUnG0060600</name>
</gene>
<feature type="compositionally biased region" description="Acidic residues" evidence="1">
    <location>
        <begin position="135"/>
        <end position="144"/>
    </location>
</feature>
<feature type="region of interest" description="Disordered" evidence="1">
    <location>
        <begin position="1"/>
        <end position="168"/>
    </location>
</feature>
<feature type="compositionally biased region" description="Polar residues" evidence="1">
    <location>
        <begin position="25"/>
        <end position="43"/>
    </location>
</feature>
<evidence type="ECO:0000256" key="1">
    <source>
        <dbReference type="SAM" id="MobiDB-lite"/>
    </source>
</evidence>
<feature type="region of interest" description="Disordered" evidence="1">
    <location>
        <begin position="233"/>
        <end position="274"/>
    </location>
</feature>
<feature type="compositionally biased region" description="Basic and acidic residues" evidence="1">
    <location>
        <begin position="251"/>
        <end position="265"/>
    </location>
</feature>
<sequence length="274" mass="31510">MLHNFPRKILAYKRDEDHDDHHGSNHTQQSEYISGGTSKSKQGTYEDVASENLKSSDSGFGFDKIHPVDSFCPESDEDPSQNRRRSHLKDWEKSYKKEELGRTFSSSSSDTDIDNQYNGEVTAKLGQTSPLSEEIVFDESDEDTENNRDSIPWLKHNNSGSNMKCNLPMNKYQRNTRYDAVADESFSDKGYKPHGQSLKWKPLNPQADLMKYSADGTSRFGTTRYLNAEKHLHLRHSNTDRSPTSTLGKQVHRDSYMREQNEKHLLYPPKKLSK</sequence>
<organism evidence="2 3">
    <name type="scientific">Rhododendron simsii</name>
    <name type="common">Sims's rhododendron</name>
    <dbReference type="NCBI Taxonomy" id="118357"/>
    <lineage>
        <taxon>Eukaryota</taxon>
        <taxon>Viridiplantae</taxon>
        <taxon>Streptophyta</taxon>
        <taxon>Embryophyta</taxon>
        <taxon>Tracheophyta</taxon>
        <taxon>Spermatophyta</taxon>
        <taxon>Magnoliopsida</taxon>
        <taxon>eudicotyledons</taxon>
        <taxon>Gunneridae</taxon>
        <taxon>Pentapetalae</taxon>
        <taxon>asterids</taxon>
        <taxon>Ericales</taxon>
        <taxon>Ericaceae</taxon>
        <taxon>Ericoideae</taxon>
        <taxon>Rhodoreae</taxon>
        <taxon>Rhododendron</taxon>
    </lineage>
</organism>
<accession>A0A834FZ75</accession>
<protein>
    <submittedName>
        <fullName evidence="2">Uncharacterized protein</fullName>
    </submittedName>
</protein>
<dbReference type="AlphaFoldDB" id="A0A834FZ75"/>
<name>A0A834FZ75_RHOSS</name>
<feature type="compositionally biased region" description="Basic and acidic residues" evidence="1">
    <location>
        <begin position="12"/>
        <end position="23"/>
    </location>
</feature>
<dbReference type="OrthoDB" id="29853at2759"/>
<comment type="caution">
    <text evidence="2">The sequence shown here is derived from an EMBL/GenBank/DDBJ whole genome shotgun (WGS) entry which is preliminary data.</text>
</comment>
<evidence type="ECO:0000313" key="3">
    <source>
        <dbReference type="Proteomes" id="UP000626092"/>
    </source>
</evidence>